<feature type="region of interest" description="Disordered" evidence="1">
    <location>
        <begin position="79"/>
        <end position="104"/>
    </location>
</feature>
<keyword evidence="2" id="KW-0812">Transmembrane</keyword>
<keyword evidence="2" id="KW-0472">Membrane</keyword>
<proteinExistence type="predicted"/>
<name>A0A8C4NPE4_EPTBU</name>
<reference evidence="3" key="1">
    <citation type="submission" date="2025-08" db="UniProtKB">
        <authorList>
            <consortium name="Ensembl"/>
        </authorList>
    </citation>
    <scope>IDENTIFICATION</scope>
</reference>
<accession>A0A8C4NPE4</accession>
<feature type="transmembrane region" description="Helical" evidence="2">
    <location>
        <begin position="1159"/>
        <end position="1179"/>
    </location>
</feature>
<dbReference type="AlphaFoldDB" id="A0A8C4NPE4"/>
<sequence>MAVKRLFKKIYYARPLMHTFNVHIAYDDDEILLLLFLITHMLCSPCRLIGRPSCLTLNYPDVKGVHANDPMWRQSTLTEDTLRDESCSSPKEEEGYQHQVYSDDTRNDKIPDFNSVEICHPNQRQTKGNISLHKENIAAGVHEKRSVGIEQGKLLAEFEIGRLNGTSPVKQDLNKVTSRHGCHNCLSTDSVGEVLKVVGSSEARTDKSVHSGCVRIWNSLDPHLPVESETCAYSKPKCRAGILSGGDKICGEGDFVREGALDRKEARDLKGFAEYIAEAHLRQDALEEPKGTNLLCRVESMNINGGLCLEPQTSTMNFKRLLGNNASNTSPAVAQENGGELCTNALALVEKNKHLSSSYFFSSDSQQNLMPRKPNKTVFQPLWSSTCVLNSHGNHIAVQGDRPSSAPGNFCALDWPDLEFCTPVKGEATGILPYDELTFGTQNSSTLGAASLLIGGKAYEILKGFPQEGSRFPSLHGQMSCAGNEGNGLSGLKRSVHLTSSQPSSFLSCEEIKSANEVTTNETHSLLRPPFVPQCNTASIKESFKPIELNWPISDKWPNGRNPRHVDSVPFKPHLITELAKAHDMETLILRENENYHQHGTDTVCNISKKQTVSMDLKKHRIVGTLNSPINSSSSASNIKYPMMEQLTPPDFNEKAISPLEQQHSSQQVSCQSDHSKNLDFRLKCNDRKHIAHFISKECGSGSDEQNKDTLEKVKLSGSFKDHLSSLPVSQDQPVLASHVSSSMFEAINTETIPQHSGSVDQEKPPHLRNLAARGLERKYIQETSHTVLSGTSPARRLCEKVLEQYQQPLCLRKGDFYSYLSLSSHDSDCGAVASCEEDNSPILQPLKPPHFPKLSYHEAGGQIPVSCSKLAGSKEIEKELQFDAWEEDDDAMDQDENKFHVKSLISKATSSSLRETPRTKNEIERFCVKQKHLGLCSGSNLHVRQKKHIDQDHKSTSPQGCIDSTWFSSTGTDKFVRGGNGRNRMMQKFESGQNASGNWHDTTGQLTCLNKSDRFKVLGQPIIDDQRTMVDGTPHSPVIWFSKKRLLDSWSTKCGPKSMQDVRLLTMACKKPTDTGSAIISSADTVLRGTTSQKQLSALLVSKESSKRTSQHASCGACPEVRSHTFPVKRPSTSRMRHRELNIDPSHTRVGRVCIMGLHIWMVLLATFALSLLAWFLVTPKDCTHSRLHTPWLWMLSIGDGPPPI</sequence>
<dbReference type="Ensembl" id="ENSEBUT00000007903.1">
    <property type="protein sequence ID" value="ENSEBUP00000007421.1"/>
    <property type="gene ID" value="ENSEBUG00000004837.1"/>
</dbReference>
<evidence type="ECO:0000313" key="3">
    <source>
        <dbReference type="Ensembl" id="ENSEBUP00000007421.1"/>
    </source>
</evidence>
<keyword evidence="2" id="KW-1133">Transmembrane helix</keyword>
<evidence type="ECO:0000256" key="2">
    <source>
        <dbReference type="SAM" id="Phobius"/>
    </source>
</evidence>
<evidence type="ECO:0000256" key="1">
    <source>
        <dbReference type="SAM" id="MobiDB-lite"/>
    </source>
</evidence>
<feature type="compositionally biased region" description="Basic and acidic residues" evidence="1">
    <location>
        <begin position="80"/>
        <end position="104"/>
    </location>
</feature>
<dbReference type="Proteomes" id="UP000694388">
    <property type="component" value="Unplaced"/>
</dbReference>
<protein>
    <submittedName>
        <fullName evidence="3">Uncharacterized protein</fullName>
    </submittedName>
</protein>
<reference evidence="3" key="2">
    <citation type="submission" date="2025-09" db="UniProtKB">
        <authorList>
            <consortium name="Ensembl"/>
        </authorList>
    </citation>
    <scope>IDENTIFICATION</scope>
</reference>
<keyword evidence="4" id="KW-1185">Reference proteome</keyword>
<organism evidence="3 4">
    <name type="scientific">Eptatretus burgeri</name>
    <name type="common">Inshore hagfish</name>
    <dbReference type="NCBI Taxonomy" id="7764"/>
    <lineage>
        <taxon>Eukaryota</taxon>
        <taxon>Metazoa</taxon>
        <taxon>Chordata</taxon>
        <taxon>Craniata</taxon>
        <taxon>Vertebrata</taxon>
        <taxon>Cyclostomata</taxon>
        <taxon>Myxini</taxon>
        <taxon>Myxiniformes</taxon>
        <taxon>Myxinidae</taxon>
        <taxon>Eptatretinae</taxon>
        <taxon>Eptatretus</taxon>
    </lineage>
</organism>
<evidence type="ECO:0000313" key="4">
    <source>
        <dbReference type="Proteomes" id="UP000694388"/>
    </source>
</evidence>